<evidence type="ECO:0000256" key="1">
    <source>
        <dbReference type="ARBA" id="ARBA00010515"/>
    </source>
</evidence>
<gene>
    <name evidence="4" type="primary">LOC113692325</name>
</gene>
<sequence length="171" mass="19179">MQEVSVLLQQTHTTLALAFVLGFRPLLSCPYYRLAPEDRLPAALEDAVTALKFLQAQALRESREVAHEKWLFDIGGVDVDRVFIFGDSSGENIAHHLAIQLGSGSLELSPIRVRGCILLSPFFGGIIRTKSEEESPKEDFWSQEIYDQFWRLAMPNGADRDHPLVNPFGPN</sequence>
<evidence type="ECO:0000259" key="2">
    <source>
        <dbReference type="Pfam" id="PF07859"/>
    </source>
</evidence>
<dbReference type="InterPro" id="IPR013094">
    <property type="entry name" value="AB_hydrolase_3"/>
</dbReference>
<dbReference type="Pfam" id="PF07859">
    <property type="entry name" value="Abhydrolase_3"/>
    <property type="match status" value="1"/>
</dbReference>
<dbReference type="PANTHER" id="PTHR23024:SF406">
    <property type="entry name" value="CARBOXYLESTERASE 15-RELATED"/>
    <property type="match status" value="1"/>
</dbReference>
<dbReference type="Gene3D" id="3.40.50.1820">
    <property type="entry name" value="alpha/beta hydrolase"/>
    <property type="match status" value="1"/>
</dbReference>
<comment type="similarity">
    <text evidence="1">Belongs to the 'GDXG' lipolytic enzyme family.</text>
</comment>
<organism evidence="3 4">
    <name type="scientific">Coffea arabica</name>
    <name type="common">Arabian coffee</name>
    <dbReference type="NCBI Taxonomy" id="13443"/>
    <lineage>
        <taxon>Eukaryota</taxon>
        <taxon>Viridiplantae</taxon>
        <taxon>Streptophyta</taxon>
        <taxon>Embryophyta</taxon>
        <taxon>Tracheophyta</taxon>
        <taxon>Spermatophyta</taxon>
        <taxon>Magnoliopsida</taxon>
        <taxon>eudicotyledons</taxon>
        <taxon>Gunneridae</taxon>
        <taxon>Pentapetalae</taxon>
        <taxon>asterids</taxon>
        <taxon>lamiids</taxon>
        <taxon>Gentianales</taxon>
        <taxon>Rubiaceae</taxon>
        <taxon>Ixoroideae</taxon>
        <taxon>Gardenieae complex</taxon>
        <taxon>Bertiereae - Coffeeae clade</taxon>
        <taxon>Coffeeae</taxon>
        <taxon>Coffea</taxon>
    </lineage>
</organism>
<evidence type="ECO:0000313" key="3">
    <source>
        <dbReference type="Proteomes" id="UP001652660"/>
    </source>
</evidence>
<dbReference type="InterPro" id="IPR029058">
    <property type="entry name" value="AB_hydrolase_fold"/>
</dbReference>
<dbReference type="GeneID" id="113692325"/>
<reference evidence="4" key="1">
    <citation type="submission" date="2025-08" db="UniProtKB">
        <authorList>
            <consortium name="RefSeq"/>
        </authorList>
    </citation>
    <scope>IDENTIFICATION</scope>
    <source>
        <tissue evidence="4">Leaves</tissue>
    </source>
</reference>
<accession>A0ABM4UMR8</accession>
<evidence type="ECO:0000313" key="4">
    <source>
        <dbReference type="RefSeq" id="XP_071908563.1"/>
    </source>
</evidence>
<protein>
    <submittedName>
        <fullName evidence="4">Strigolactones hydrolase CXE15-like</fullName>
    </submittedName>
</protein>
<dbReference type="RefSeq" id="XP_071908563.1">
    <property type="nucleotide sequence ID" value="XM_072052462.1"/>
</dbReference>
<dbReference type="SUPFAM" id="SSF53474">
    <property type="entry name" value="alpha/beta-Hydrolases"/>
    <property type="match status" value="1"/>
</dbReference>
<proteinExistence type="inferred from homology"/>
<dbReference type="InterPro" id="IPR050466">
    <property type="entry name" value="Carboxylest/Gibb_receptor"/>
</dbReference>
<feature type="domain" description="Alpha/beta hydrolase fold-3" evidence="2">
    <location>
        <begin position="12"/>
        <end position="168"/>
    </location>
</feature>
<dbReference type="Proteomes" id="UP001652660">
    <property type="component" value="Chromosome 6c"/>
</dbReference>
<name>A0ABM4UMR8_COFAR</name>
<keyword evidence="3" id="KW-1185">Reference proteome</keyword>
<dbReference type="PANTHER" id="PTHR23024">
    <property type="entry name" value="ARYLACETAMIDE DEACETYLASE"/>
    <property type="match status" value="1"/>
</dbReference>